<dbReference type="InterPro" id="IPR036397">
    <property type="entry name" value="RNaseH_sf"/>
</dbReference>
<evidence type="ECO:0000313" key="3">
    <source>
        <dbReference type="Proteomes" id="UP001159363"/>
    </source>
</evidence>
<dbReference type="EMBL" id="JARBHB010000002">
    <property type="protein sequence ID" value="KAJ8892259.1"/>
    <property type="molecule type" value="Genomic_DNA"/>
</dbReference>
<dbReference type="PANTHER" id="PTHR37984:SF7">
    <property type="entry name" value="INTEGRASE CATALYTIC DOMAIN-CONTAINING PROTEIN"/>
    <property type="match status" value="1"/>
</dbReference>
<accession>A0ABQ9I6J2</accession>
<reference evidence="2 3" key="1">
    <citation type="submission" date="2023-02" db="EMBL/GenBank/DDBJ databases">
        <title>LHISI_Scaffold_Assembly.</title>
        <authorList>
            <person name="Stuart O.P."/>
            <person name="Cleave R."/>
            <person name="Magrath M.J.L."/>
            <person name="Mikheyev A.S."/>
        </authorList>
    </citation>
    <scope>NUCLEOTIDE SEQUENCE [LARGE SCALE GENOMIC DNA]</scope>
    <source>
        <strain evidence="2">Daus_M_001</strain>
        <tissue evidence="2">Leg muscle</tissue>
    </source>
</reference>
<feature type="domain" description="Integrase catalytic" evidence="1">
    <location>
        <begin position="223"/>
        <end position="392"/>
    </location>
</feature>
<keyword evidence="3" id="KW-1185">Reference proteome</keyword>
<dbReference type="Proteomes" id="UP001159363">
    <property type="component" value="Chromosome 2"/>
</dbReference>
<organism evidence="2 3">
    <name type="scientific">Dryococelus australis</name>
    <dbReference type="NCBI Taxonomy" id="614101"/>
    <lineage>
        <taxon>Eukaryota</taxon>
        <taxon>Metazoa</taxon>
        <taxon>Ecdysozoa</taxon>
        <taxon>Arthropoda</taxon>
        <taxon>Hexapoda</taxon>
        <taxon>Insecta</taxon>
        <taxon>Pterygota</taxon>
        <taxon>Neoptera</taxon>
        <taxon>Polyneoptera</taxon>
        <taxon>Phasmatodea</taxon>
        <taxon>Verophasmatodea</taxon>
        <taxon>Anareolatae</taxon>
        <taxon>Phasmatidae</taxon>
        <taxon>Eurycanthinae</taxon>
        <taxon>Dryococelus</taxon>
    </lineage>
</organism>
<dbReference type="InterPro" id="IPR012337">
    <property type="entry name" value="RNaseH-like_sf"/>
</dbReference>
<dbReference type="Gene3D" id="3.30.420.10">
    <property type="entry name" value="Ribonuclease H-like superfamily/Ribonuclease H"/>
    <property type="match status" value="1"/>
</dbReference>
<protein>
    <recommendedName>
        <fullName evidence="1">Integrase catalytic domain-containing protein</fullName>
    </recommendedName>
</protein>
<proteinExistence type="predicted"/>
<dbReference type="InterPro" id="IPR050951">
    <property type="entry name" value="Retrovirus_Pol_polyprotein"/>
</dbReference>
<dbReference type="PANTHER" id="PTHR37984">
    <property type="entry name" value="PROTEIN CBG26694"/>
    <property type="match status" value="1"/>
</dbReference>
<name>A0ABQ9I6J2_9NEOP</name>
<sequence>MFMGCDLAPRRFMRKPQDLSLECSTFSAILDRDQSKLIGLQTSAADAVKSMLLISFVGDDFLQTFNTFEFSVMKGSNKEKFSDVVSLFRRYCSPKRNTTYERFMFSQRKWEEGEKFDNFLTSLKTLRCEDQGLQETLLRLEDTSLDAVVQRCRLIELSELQAQQINATSASASTYRSTCLARAGSIMYLPGWAQDMRKLIKQCRVYEKYAPKNKRHKYHSREISRLPFERVAVDILEYGGKSYMVLIDAYSKWVEITPLRGKTPQDVIEACKTLFAIHGDPQILSSDNVPFNSIEFLQSARGNFQCQFSSPKYAQSNGLAEKGIYIAEQLLCKCSDTNTDYREALREYRNTPIPGLGASPSQLLNSRLREYKQQWYNRRAGGKEVAFDKGQNIFERSSNDKYWETGFTPVRNEELDWKDVDFDVDLYVNH</sequence>
<dbReference type="SUPFAM" id="SSF53098">
    <property type="entry name" value="Ribonuclease H-like"/>
    <property type="match status" value="1"/>
</dbReference>
<dbReference type="InterPro" id="IPR001584">
    <property type="entry name" value="Integrase_cat-core"/>
</dbReference>
<comment type="caution">
    <text evidence="2">The sequence shown here is derived from an EMBL/GenBank/DDBJ whole genome shotgun (WGS) entry which is preliminary data.</text>
</comment>
<evidence type="ECO:0000259" key="1">
    <source>
        <dbReference type="PROSITE" id="PS50994"/>
    </source>
</evidence>
<evidence type="ECO:0000313" key="2">
    <source>
        <dbReference type="EMBL" id="KAJ8892259.1"/>
    </source>
</evidence>
<dbReference type="PROSITE" id="PS50994">
    <property type="entry name" value="INTEGRASE"/>
    <property type="match status" value="1"/>
</dbReference>
<gene>
    <name evidence="2" type="ORF">PR048_004839</name>
</gene>